<dbReference type="RefSeq" id="WP_213171772.1">
    <property type="nucleotide sequence ID" value="NZ_CP070496.1"/>
</dbReference>
<dbReference type="AlphaFoldDB" id="A0A895XU36"/>
<proteinExistence type="predicted"/>
<dbReference type="Proteomes" id="UP000662939">
    <property type="component" value="Chromosome"/>
</dbReference>
<dbReference type="KEGG" id="nav:JQS30_02180"/>
<reference evidence="2" key="1">
    <citation type="submission" date="2021-02" db="EMBL/GenBank/DDBJ databases">
        <title>Natronoglycomyces albus gen. nov., sp. nov, a haloalkaliphilic actinobacterium from a soda solonchak soil.</title>
        <authorList>
            <person name="Sorokin D.Y."/>
            <person name="Khijniak T.V."/>
            <person name="Zakharycheva A.P."/>
            <person name="Boueva O.V."/>
            <person name="Ariskina E.V."/>
            <person name="Hahnke R.L."/>
            <person name="Bunk B."/>
            <person name="Sproer C."/>
            <person name="Schumann P."/>
            <person name="Evtushenko L.I."/>
            <person name="Kublanov I.V."/>
        </authorList>
    </citation>
    <scope>NUCLEOTIDE SEQUENCE</scope>
    <source>
        <strain evidence="2">DSM 106290</strain>
    </source>
</reference>
<accession>A0A895XU36</accession>
<dbReference type="Pfam" id="PF04149">
    <property type="entry name" value="DUF397"/>
    <property type="match status" value="1"/>
</dbReference>
<feature type="domain" description="DUF397" evidence="1">
    <location>
        <begin position="2"/>
        <end position="57"/>
    </location>
</feature>
<keyword evidence="3" id="KW-1185">Reference proteome</keyword>
<organism evidence="2 3">
    <name type="scientific">Natronoglycomyces albus</name>
    <dbReference type="NCBI Taxonomy" id="2811108"/>
    <lineage>
        <taxon>Bacteria</taxon>
        <taxon>Bacillati</taxon>
        <taxon>Actinomycetota</taxon>
        <taxon>Actinomycetes</taxon>
        <taxon>Glycomycetales</taxon>
        <taxon>Glycomycetaceae</taxon>
        <taxon>Natronoglycomyces</taxon>
    </lineage>
</organism>
<sequence length="62" mass="6614">MKWRKSSRSQANGTNSDCVEARTIAGAFQVRDSKLGESSPVFGLAEGEFAGLLRAAKRLGSI</sequence>
<gene>
    <name evidence="2" type="ORF">JQS30_02180</name>
</gene>
<dbReference type="EMBL" id="CP070496">
    <property type="protein sequence ID" value="QSB05760.1"/>
    <property type="molecule type" value="Genomic_DNA"/>
</dbReference>
<protein>
    <submittedName>
        <fullName evidence="2">DUF397 domain-containing protein</fullName>
    </submittedName>
</protein>
<evidence type="ECO:0000313" key="2">
    <source>
        <dbReference type="EMBL" id="QSB05760.1"/>
    </source>
</evidence>
<dbReference type="InterPro" id="IPR007278">
    <property type="entry name" value="DUF397"/>
</dbReference>
<evidence type="ECO:0000313" key="3">
    <source>
        <dbReference type="Proteomes" id="UP000662939"/>
    </source>
</evidence>
<evidence type="ECO:0000259" key="1">
    <source>
        <dbReference type="Pfam" id="PF04149"/>
    </source>
</evidence>
<name>A0A895XU36_9ACTN</name>